<dbReference type="Pfam" id="PF11951">
    <property type="entry name" value="Fungal_trans_2"/>
    <property type="match status" value="1"/>
</dbReference>
<dbReference type="EMBL" id="JAAOAS010000060">
    <property type="protein sequence ID" value="KAF5598647.1"/>
    <property type="molecule type" value="Genomic_DNA"/>
</dbReference>
<feature type="region of interest" description="Disordered" evidence="5">
    <location>
        <begin position="1"/>
        <end position="24"/>
    </location>
</feature>
<keyword evidence="1" id="KW-0805">Transcription regulation</keyword>
<dbReference type="InterPro" id="IPR021858">
    <property type="entry name" value="Fun_TF"/>
</dbReference>
<dbReference type="InterPro" id="IPR001138">
    <property type="entry name" value="Zn2Cys6_DnaBD"/>
</dbReference>
<dbReference type="Gene3D" id="4.10.240.10">
    <property type="entry name" value="Zn(2)-C6 fungal-type DNA-binding domain"/>
    <property type="match status" value="1"/>
</dbReference>
<dbReference type="Proteomes" id="UP000546213">
    <property type="component" value="Unassembled WGS sequence"/>
</dbReference>
<feature type="domain" description="Zn(2)-C6 fungal-type" evidence="6">
    <location>
        <begin position="29"/>
        <end position="57"/>
    </location>
</feature>
<evidence type="ECO:0000259" key="6">
    <source>
        <dbReference type="PROSITE" id="PS50048"/>
    </source>
</evidence>
<dbReference type="AlphaFoldDB" id="A0A8H5PKV4"/>
<dbReference type="SUPFAM" id="SSF57701">
    <property type="entry name" value="Zn2/Cys6 DNA-binding domain"/>
    <property type="match status" value="1"/>
</dbReference>
<organism evidence="7 8">
    <name type="scientific">Fusarium pseudocircinatum</name>
    <dbReference type="NCBI Taxonomy" id="56676"/>
    <lineage>
        <taxon>Eukaryota</taxon>
        <taxon>Fungi</taxon>
        <taxon>Dikarya</taxon>
        <taxon>Ascomycota</taxon>
        <taxon>Pezizomycotina</taxon>
        <taxon>Sordariomycetes</taxon>
        <taxon>Hypocreomycetidae</taxon>
        <taxon>Hypocreales</taxon>
        <taxon>Nectriaceae</taxon>
        <taxon>Fusarium</taxon>
        <taxon>Fusarium fujikuroi species complex</taxon>
    </lineage>
</organism>
<keyword evidence="3" id="KW-0804">Transcription</keyword>
<dbReference type="PANTHER" id="PTHR31069:SF32">
    <property type="entry name" value="ARGININE METABOLISM REGULATION PROTEIN II"/>
    <property type="match status" value="1"/>
</dbReference>
<protein>
    <submittedName>
        <fullName evidence="7">Component of the argr regulatory complex</fullName>
    </submittedName>
</protein>
<evidence type="ECO:0000256" key="2">
    <source>
        <dbReference type="ARBA" id="ARBA00023125"/>
    </source>
</evidence>
<proteinExistence type="predicted"/>
<evidence type="ECO:0000256" key="5">
    <source>
        <dbReference type="SAM" id="MobiDB-lite"/>
    </source>
</evidence>
<name>A0A8H5PKV4_9HYPO</name>
<dbReference type="GO" id="GO:0003677">
    <property type="term" value="F:DNA binding"/>
    <property type="evidence" value="ECO:0007669"/>
    <property type="project" value="UniProtKB-KW"/>
</dbReference>
<dbReference type="PROSITE" id="PS50048">
    <property type="entry name" value="ZN2_CY6_FUNGAL_2"/>
    <property type="match status" value="1"/>
</dbReference>
<dbReference type="InterPro" id="IPR050675">
    <property type="entry name" value="OAF3"/>
</dbReference>
<evidence type="ECO:0000256" key="1">
    <source>
        <dbReference type="ARBA" id="ARBA00023015"/>
    </source>
</evidence>
<dbReference type="Pfam" id="PF00172">
    <property type="entry name" value="Zn_clus"/>
    <property type="match status" value="1"/>
</dbReference>
<evidence type="ECO:0000313" key="8">
    <source>
        <dbReference type="Proteomes" id="UP000546213"/>
    </source>
</evidence>
<dbReference type="OrthoDB" id="3477330at2759"/>
<gene>
    <name evidence="7" type="ORF">FPCIR_2944</name>
</gene>
<dbReference type="SMART" id="SM00066">
    <property type="entry name" value="GAL4"/>
    <property type="match status" value="1"/>
</dbReference>
<keyword evidence="4" id="KW-0539">Nucleus</keyword>
<dbReference type="PANTHER" id="PTHR31069">
    <property type="entry name" value="OLEATE-ACTIVATED TRANSCRIPTION FACTOR 1-RELATED"/>
    <property type="match status" value="1"/>
</dbReference>
<dbReference type="GO" id="GO:0008270">
    <property type="term" value="F:zinc ion binding"/>
    <property type="evidence" value="ECO:0007669"/>
    <property type="project" value="InterPro"/>
</dbReference>
<dbReference type="InterPro" id="IPR036864">
    <property type="entry name" value="Zn2-C6_fun-type_DNA-bd_sf"/>
</dbReference>
<dbReference type="PROSITE" id="PS00463">
    <property type="entry name" value="ZN2_CY6_FUNGAL_1"/>
    <property type="match status" value="1"/>
</dbReference>
<dbReference type="CDD" id="cd00067">
    <property type="entry name" value="GAL4"/>
    <property type="match status" value="1"/>
</dbReference>
<accession>A0A8H5PKV4</accession>
<keyword evidence="2" id="KW-0238">DNA-binding</keyword>
<keyword evidence="8" id="KW-1185">Reference proteome</keyword>
<sequence>MFMSMSAAAAADAPAPPQKPKKNTKTFSGCWTCRVRKVKCDEAKPHCLQCRRKGTQCEGYGVRLQWVNDNDNDAESPNMLPARSKITPDANSLALSYSRVNHILNTLDSLDSQCKATGTKDISVFIEFFGAFGTGQEAPPVPMTQTCTTKSITDSRDEISLVEVDSSPSPIGEQSNDNSPLSSCRSFGPCGGGDNQVLTFDQITDLGHVDDSPNEIDVVCMEDHNVIEDGETQLPLNFSDSLTATSFILFPTPSFLSCNERFLLYHYAKRVLYIFCVVDHEKSPWKTIHLSRALHAVGELTVQGTTSRIQNALTSTLLATSAFLLANDNKLSHRTDEARNWRTAAENYRGKAIKLLRDAVEQEFYHESPPKYKDFLATTLSMITINVVSGDIETCGIHLDGAFRLITHAQKWKRTYSPKAQSLHRIYFYLRAIYESTAPRQCNANRRLSLSNEPRNSDPSRQDDIFCRHLLDEQMRGYEPGLNLDFDSPITSCERIYGIPHSLLYLLTRVIDLINKMPVTANTSSAGLVPEHLVGECDDVERRILAWPEAVNLQQSIDKADSASSRIVYHHTLAFHNALVIYFAQHIPLVGHRFLQPYVTAVLKSMEAIEMFKIGAETLAAPLYWPAFIAGSEAFEKGLQDRFRLWYDHVQVYRIEALRTGIKVLTEIWEAGPSTGPRTTCYWRAAIERLDIRLMLS</sequence>
<comment type="caution">
    <text evidence="7">The sequence shown here is derived from an EMBL/GenBank/DDBJ whole genome shotgun (WGS) entry which is preliminary data.</text>
</comment>
<evidence type="ECO:0000256" key="4">
    <source>
        <dbReference type="ARBA" id="ARBA00023242"/>
    </source>
</evidence>
<evidence type="ECO:0000313" key="7">
    <source>
        <dbReference type="EMBL" id="KAF5598647.1"/>
    </source>
</evidence>
<evidence type="ECO:0000256" key="3">
    <source>
        <dbReference type="ARBA" id="ARBA00023163"/>
    </source>
</evidence>
<reference evidence="7 8" key="1">
    <citation type="submission" date="2020-05" db="EMBL/GenBank/DDBJ databases">
        <title>Identification and distribution of gene clusters putatively required for synthesis of sphingolipid metabolism inhibitors in phylogenetically diverse species of the filamentous fungus Fusarium.</title>
        <authorList>
            <person name="Kim H.-S."/>
            <person name="Busman M."/>
            <person name="Brown D.W."/>
            <person name="Divon H."/>
            <person name="Uhlig S."/>
            <person name="Proctor R.H."/>
        </authorList>
    </citation>
    <scope>NUCLEOTIDE SEQUENCE [LARGE SCALE GENOMIC DNA]</scope>
    <source>
        <strain evidence="7 8">NRRL 36939</strain>
    </source>
</reference>
<dbReference type="GO" id="GO:0000981">
    <property type="term" value="F:DNA-binding transcription factor activity, RNA polymerase II-specific"/>
    <property type="evidence" value="ECO:0007669"/>
    <property type="project" value="InterPro"/>
</dbReference>